<keyword evidence="7 9" id="KW-0408">Iron</keyword>
<evidence type="ECO:0000259" key="10">
    <source>
        <dbReference type="PROSITE" id="PS51007"/>
    </source>
</evidence>
<dbReference type="GO" id="GO:0005506">
    <property type="term" value="F:iron ion binding"/>
    <property type="evidence" value="ECO:0007669"/>
    <property type="project" value="InterPro"/>
</dbReference>
<evidence type="ECO:0000256" key="5">
    <source>
        <dbReference type="ARBA" id="ARBA00022764"/>
    </source>
</evidence>
<feature type="binding site" description="covalent" evidence="8">
    <location>
        <position position="54"/>
    </location>
    <ligand>
        <name>heme c</name>
        <dbReference type="ChEBI" id="CHEBI:61717"/>
        <label>1</label>
    </ligand>
</feature>
<evidence type="ECO:0000256" key="3">
    <source>
        <dbReference type="ARBA" id="ARBA00022617"/>
    </source>
</evidence>
<dbReference type="Pfam" id="PF00034">
    <property type="entry name" value="Cytochrom_C"/>
    <property type="match status" value="2"/>
</dbReference>
<dbReference type="PANTHER" id="PTHR33751">
    <property type="entry name" value="CBB3-TYPE CYTOCHROME C OXIDASE SUBUNIT FIXP"/>
    <property type="match status" value="1"/>
</dbReference>
<dbReference type="STRING" id="947013.SAMN04488109_3037"/>
<keyword evidence="12" id="KW-1185">Reference proteome</keyword>
<feature type="binding site" description="axial binding residue" evidence="9">
    <location>
        <position position="200"/>
    </location>
    <ligand>
        <name>heme c</name>
        <dbReference type="ChEBI" id="CHEBI:61717"/>
        <label>2</label>
    </ligand>
    <ligandPart>
        <name>Fe</name>
        <dbReference type="ChEBI" id="CHEBI:18248"/>
    </ligandPart>
</feature>
<dbReference type="OrthoDB" id="9779283at2"/>
<evidence type="ECO:0000313" key="12">
    <source>
        <dbReference type="Proteomes" id="UP000184212"/>
    </source>
</evidence>
<dbReference type="GO" id="GO:0009055">
    <property type="term" value="F:electron transfer activity"/>
    <property type="evidence" value="ECO:0007669"/>
    <property type="project" value="InterPro"/>
</dbReference>
<dbReference type="GO" id="GO:0020037">
    <property type="term" value="F:heme binding"/>
    <property type="evidence" value="ECO:0007669"/>
    <property type="project" value="InterPro"/>
</dbReference>
<organism evidence="11 12">
    <name type="scientific">Chryseolinea serpens</name>
    <dbReference type="NCBI Taxonomy" id="947013"/>
    <lineage>
        <taxon>Bacteria</taxon>
        <taxon>Pseudomonadati</taxon>
        <taxon>Bacteroidota</taxon>
        <taxon>Cytophagia</taxon>
        <taxon>Cytophagales</taxon>
        <taxon>Fulvivirgaceae</taxon>
        <taxon>Chryseolinea</taxon>
    </lineage>
</organism>
<name>A0A1M5QWF9_9BACT</name>
<dbReference type="InterPro" id="IPR024167">
    <property type="entry name" value="Cytochrome_c4-like"/>
</dbReference>
<dbReference type="PIRSF" id="PIRSF000005">
    <property type="entry name" value="Cytochrome_c4"/>
    <property type="match status" value="1"/>
</dbReference>
<evidence type="ECO:0000256" key="6">
    <source>
        <dbReference type="ARBA" id="ARBA00022982"/>
    </source>
</evidence>
<dbReference type="InterPro" id="IPR036909">
    <property type="entry name" value="Cyt_c-like_dom_sf"/>
</dbReference>
<feature type="binding site" description="axial binding residue" evidence="9">
    <location>
        <position position="102"/>
    </location>
    <ligand>
        <name>heme c</name>
        <dbReference type="ChEBI" id="CHEBI:61717"/>
        <label>1</label>
    </ligand>
    <ligandPart>
        <name>Fe</name>
        <dbReference type="ChEBI" id="CHEBI:18248"/>
    </ligandPart>
</feature>
<evidence type="ECO:0000256" key="4">
    <source>
        <dbReference type="ARBA" id="ARBA00022723"/>
    </source>
</evidence>
<feature type="domain" description="Cytochrome c" evidence="10">
    <location>
        <begin position="39"/>
        <end position="126"/>
    </location>
</feature>
<feature type="binding site" description="covalent" evidence="8">
    <location>
        <position position="51"/>
    </location>
    <ligand>
        <name>heme c</name>
        <dbReference type="ChEBI" id="CHEBI:61717"/>
        <label>1</label>
    </ligand>
</feature>
<keyword evidence="4 9" id="KW-0479">Metal-binding</keyword>
<feature type="binding site" description="axial binding residue" evidence="9">
    <location>
        <position position="153"/>
    </location>
    <ligand>
        <name>heme c</name>
        <dbReference type="ChEBI" id="CHEBI:61717"/>
        <label>2</label>
    </ligand>
    <ligandPart>
        <name>Fe</name>
        <dbReference type="ChEBI" id="CHEBI:18248"/>
    </ligandPart>
</feature>
<gene>
    <name evidence="11" type="ORF">SAMN04488109_3037</name>
</gene>
<dbReference type="AlphaFoldDB" id="A0A1M5QWF9"/>
<reference evidence="11 12" key="1">
    <citation type="submission" date="2016-11" db="EMBL/GenBank/DDBJ databases">
        <authorList>
            <person name="Jaros S."/>
            <person name="Januszkiewicz K."/>
            <person name="Wedrychowicz H."/>
        </authorList>
    </citation>
    <scope>NUCLEOTIDE SEQUENCE [LARGE SCALE GENOMIC DNA]</scope>
    <source>
        <strain evidence="11 12">DSM 24574</strain>
    </source>
</reference>
<accession>A0A1M5QWF9</accession>
<dbReference type="PANTHER" id="PTHR33751:SF9">
    <property type="entry name" value="CYTOCHROME C4"/>
    <property type="match status" value="1"/>
</dbReference>
<protein>
    <submittedName>
        <fullName evidence="11">Cytochrome c553</fullName>
    </submittedName>
</protein>
<dbReference type="InterPro" id="IPR009056">
    <property type="entry name" value="Cyt_c-like_dom"/>
</dbReference>
<evidence type="ECO:0000256" key="8">
    <source>
        <dbReference type="PIRSR" id="PIRSR000005-1"/>
    </source>
</evidence>
<keyword evidence="5" id="KW-0574">Periplasm</keyword>
<dbReference type="Proteomes" id="UP000184212">
    <property type="component" value="Unassembled WGS sequence"/>
</dbReference>
<evidence type="ECO:0000256" key="2">
    <source>
        <dbReference type="ARBA" id="ARBA00022448"/>
    </source>
</evidence>
<feature type="binding site" description="axial binding residue" evidence="9">
    <location>
        <position position="55"/>
    </location>
    <ligand>
        <name>heme c</name>
        <dbReference type="ChEBI" id="CHEBI:61717"/>
        <label>1</label>
    </ligand>
    <ligandPart>
        <name>Fe</name>
        <dbReference type="ChEBI" id="CHEBI:18248"/>
    </ligandPart>
</feature>
<proteinExistence type="predicted"/>
<dbReference type="InterPro" id="IPR050597">
    <property type="entry name" value="Cytochrome_c_Oxidase_Subunit"/>
</dbReference>
<keyword evidence="2" id="KW-0813">Transport</keyword>
<dbReference type="EMBL" id="FQWQ01000002">
    <property type="protein sequence ID" value="SHH18080.1"/>
    <property type="molecule type" value="Genomic_DNA"/>
</dbReference>
<feature type="binding site" description="covalent" evidence="8">
    <location>
        <position position="152"/>
    </location>
    <ligand>
        <name>heme c</name>
        <dbReference type="ChEBI" id="CHEBI:61717"/>
        <label>2</label>
    </ligand>
</feature>
<dbReference type="PROSITE" id="PS51007">
    <property type="entry name" value="CYTC"/>
    <property type="match status" value="2"/>
</dbReference>
<keyword evidence="6" id="KW-0249">Electron transport</keyword>
<dbReference type="GO" id="GO:0042597">
    <property type="term" value="C:periplasmic space"/>
    <property type="evidence" value="ECO:0007669"/>
    <property type="project" value="UniProtKB-SubCell"/>
</dbReference>
<evidence type="ECO:0000256" key="7">
    <source>
        <dbReference type="ARBA" id="ARBA00023004"/>
    </source>
</evidence>
<comment type="subcellular location">
    <subcellularLocation>
        <location evidence="1">Periplasm</location>
    </subcellularLocation>
</comment>
<dbReference type="SUPFAM" id="SSF46626">
    <property type="entry name" value="Cytochrome c"/>
    <property type="match status" value="2"/>
</dbReference>
<feature type="domain" description="Cytochrome c" evidence="10">
    <location>
        <begin position="136"/>
        <end position="224"/>
    </location>
</feature>
<comment type="PTM">
    <text evidence="8">Binds 2 heme c groups covalently per subunit.</text>
</comment>
<keyword evidence="3 8" id="KW-0349">Heme</keyword>
<evidence type="ECO:0000256" key="9">
    <source>
        <dbReference type="PIRSR" id="PIRSR000005-2"/>
    </source>
</evidence>
<feature type="binding site" description="covalent" evidence="8">
    <location>
        <position position="149"/>
    </location>
    <ligand>
        <name>heme c</name>
        <dbReference type="ChEBI" id="CHEBI:61717"/>
        <label>2</label>
    </ligand>
</feature>
<evidence type="ECO:0000313" key="11">
    <source>
        <dbReference type="EMBL" id="SHH18080.1"/>
    </source>
</evidence>
<dbReference type="Gene3D" id="1.10.760.10">
    <property type="entry name" value="Cytochrome c-like domain"/>
    <property type="match status" value="2"/>
</dbReference>
<evidence type="ECO:0000256" key="1">
    <source>
        <dbReference type="ARBA" id="ARBA00004418"/>
    </source>
</evidence>
<sequence length="228" mass="24785">MAGRYCFFYLVLVLVFWGCSSKESHKDIPQQAVAQPPQGDPQVGMALYATCKACHGDAAQGNKKFKAPALVNTDGWYLYRQLINFHNGVRGGLPADTLGFQMAAMAKTLKDSVAVTHVVAYIKTLPQVVLPPIIDGEIKKGERAYQSVCGACHGPGARGNEKMNAPRLNGLDDWYLKSQIAKFKNGTRGAHPADTYGAQMVPMAALLVDDRAVNDVIAYIRSTTQPQE</sequence>